<dbReference type="Proteomes" id="UP001597046">
    <property type="component" value="Unassembled WGS sequence"/>
</dbReference>
<reference evidence="7" key="1">
    <citation type="journal article" date="2019" name="Int. J. Syst. Evol. Microbiol.">
        <title>The Global Catalogue of Microorganisms (GCM) 10K type strain sequencing project: providing services to taxonomists for standard genome sequencing and annotation.</title>
        <authorList>
            <consortium name="The Broad Institute Genomics Platform"/>
            <consortium name="The Broad Institute Genome Sequencing Center for Infectious Disease"/>
            <person name="Wu L."/>
            <person name="Ma J."/>
        </authorList>
    </citation>
    <scope>NUCLEOTIDE SEQUENCE [LARGE SCALE GENOMIC DNA]</scope>
    <source>
        <strain evidence="7">CCUG 57508</strain>
    </source>
</reference>
<evidence type="ECO:0000256" key="4">
    <source>
        <dbReference type="ARBA" id="ARBA00023002"/>
    </source>
</evidence>
<evidence type="ECO:0000313" key="6">
    <source>
        <dbReference type="EMBL" id="MFD1056625.1"/>
    </source>
</evidence>
<dbReference type="InterPro" id="IPR003953">
    <property type="entry name" value="FAD-dep_OxRdtase_2_FAD-bd"/>
</dbReference>
<dbReference type="PANTHER" id="PTHR43400:SF7">
    <property type="entry name" value="FAD-DEPENDENT OXIDOREDUCTASE 2 FAD BINDING DOMAIN-CONTAINING PROTEIN"/>
    <property type="match status" value="1"/>
</dbReference>
<keyword evidence="3" id="KW-0274">FAD</keyword>
<evidence type="ECO:0000256" key="3">
    <source>
        <dbReference type="ARBA" id="ARBA00022827"/>
    </source>
</evidence>
<feature type="domain" description="FAD-dependent oxidoreductase 2 FAD-binding" evidence="5">
    <location>
        <begin position="11"/>
        <end position="471"/>
    </location>
</feature>
<evidence type="ECO:0000313" key="7">
    <source>
        <dbReference type="Proteomes" id="UP001597046"/>
    </source>
</evidence>
<organism evidence="6 7">
    <name type="scientific">Terrabacter terrigena</name>
    <dbReference type="NCBI Taxonomy" id="574718"/>
    <lineage>
        <taxon>Bacteria</taxon>
        <taxon>Bacillati</taxon>
        <taxon>Actinomycetota</taxon>
        <taxon>Actinomycetes</taxon>
        <taxon>Micrococcales</taxon>
        <taxon>Intrasporangiaceae</taxon>
        <taxon>Terrabacter</taxon>
    </lineage>
</organism>
<comment type="caution">
    <text evidence="6">The sequence shown here is derived from an EMBL/GenBank/DDBJ whole genome shotgun (WGS) entry which is preliminary data.</text>
</comment>
<keyword evidence="7" id="KW-1185">Reference proteome</keyword>
<dbReference type="EMBL" id="JBHTKH010000022">
    <property type="protein sequence ID" value="MFD1056625.1"/>
    <property type="molecule type" value="Genomic_DNA"/>
</dbReference>
<gene>
    <name evidence="6" type="primary">tcuA</name>
    <name evidence="6" type="ORF">ACFQ2V_20155</name>
</gene>
<dbReference type="InterPro" id="IPR050315">
    <property type="entry name" value="FAD-oxidoreductase_2"/>
</dbReference>
<proteinExistence type="predicted"/>
<name>A0ABW3N1H5_9MICO</name>
<keyword evidence="4" id="KW-0560">Oxidoreductase</keyword>
<sequence>METPKTGAPTVVVAGAGLAGFCAAIAARDAGARVILLEKGGPEDVGGNAAFSAGLFLFPYAGASDLLSITGDFEEGLEADSIEAPAYTQAEYGAELMSMSNGEADADLVDALAARSLDTMRWLTTKGMNFTFGRSLGPEVRDGVLHVPPGQCLQTTGNGLSRGYEMFAPLIEYAETHGIEVRWSTPLTQIHRTDGHITSVVAGGHKIRCDALVVATGGFQADAELRREHLGPAMAEAVLRGTRHSTGDGILAALTAGADRSGAWGRCHSAAVDVTMPSPRRSDDDPPAPLHGFWLGVLVNRTGQRFVDEGPGPWVKHYSKMGKAILGQPGSDAYEVFDQRAASRVANEFAGAAVPLTADTLEDLAHQMGVPVAEFVATIERFNGACRPSPVIAEAATTDGVEPPKSRWAAPIDEPPFVAYHARPGVTFTFGGVRIDADGHALDHTRTPVPGLYAAGEATGGLFYGDYPGGAALMRAAVFGRTAGASAAAEAAHCPPDAPQTH</sequence>
<dbReference type="Gene3D" id="3.90.700.10">
    <property type="entry name" value="Succinate dehydrogenase/fumarate reductase flavoprotein, catalytic domain"/>
    <property type="match status" value="1"/>
</dbReference>
<dbReference type="NCBIfam" id="NF006130">
    <property type="entry name" value="PRK08274.1"/>
    <property type="match status" value="1"/>
</dbReference>
<dbReference type="InterPro" id="IPR036188">
    <property type="entry name" value="FAD/NAD-bd_sf"/>
</dbReference>
<evidence type="ECO:0000259" key="5">
    <source>
        <dbReference type="Pfam" id="PF00890"/>
    </source>
</evidence>
<dbReference type="InterPro" id="IPR027477">
    <property type="entry name" value="Succ_DH/fumarate_Rdtase_cat_sf"/>
</dbReference>
<evidence type="ECO:0000256" key="2">
    <source>
        <dbReference type="ARBA" id="ARBA00022630"/>
    </source>
</evidence>
<dbReference type="Gene3D" id="3.50.50.60">
    <property type="entry name" value="FAD/NAD(P)-binding domain"/>
    <property type="match status" value="1"/>
</dbReference>
<dbReference type="SUPFAM" id="SSF56425">
    <property type="entry name" value="Succinate dehydrogenase/fumarate reductase flavoprotein, catalytic domain"/>
    <property type="match status" value="1"/>
</dbReference>
<dbReference type="SUPFAM" id="SSF51905">
    <property type="entry name" value="FAD/NAD(P)-binding domain"/>
    <property type="match status" value="1"/>
</dbReference>
<comment type="cofactor">
    <cofactor evidence="1">
        <name>FAD</name>
        <dbReference type="ChEBI" id="CHEBI:57692"/>
    </cofactor>
</comment>
<accession>A0ABW3N1H5</accession>
<protein>
    <submittedName>
        <fullName evidence="6">FAD-dependent tricarballylate dehydrogenase TcuA</fullName>
    </submittedName>
</protein>
<dbReference type="Pfam" id="PF00890">
    <property type="entry name" value="FAD_binding_2"/>
    <property type="match status" value="1"/>
</dbReference>
<evidence type="ECO:0000256" key="1">
    <source>
        <dbReference type="ARBA" id="ARBA00001974"/>
    </source>
</evidence>
<dbReference type="PANTHER" id="PTHR43400">
    <property type="entry name" value="FUMARATE REDUCTASE"/>
    <property type="match status" value="1"/>
</dbReference>
<dbReference type="RefSeq" id="WP_386054733.1">
    <property type="nucleotide sequence ID" value="NZ_JBHTKH010000022.1"/>
</dbReference>
<keyword evidence="2" id="KW-0285">Flavoprotein</keyword>